<protein>
    <recommendedName>
        <fullName evidence="4">RNase H type-1 domain-containing protein</fullName>
    </recommendedName>
</protein>
<dbReference type="Proteomes" id="UP001231189">
    <property type="component" value="Unassembled WGS sequence"/>
</dbReference>
<name>A0AAD8WFF7_LOLMU</name>
<evidence type="ECO:0000313" key="3">
    <source>
        <dbReference type="Proteomes" id="UP001231189"/>
    </source>
</evidence>
<organism evidence="2 3">
    <name type="scientific">Lolium multiflorum</name>
    <name type="common">Italian ryegrass</name>
    <name type="synonym">Lolium perenne subsp. multiflorum</name>
    <dbReference type="NCBI Taxonomy" id="4521"/>
    <lineage>
        <taxon>Eukaryota</taxon>
        <taxon>Viridiplantae</taxon>
        <taxon>Streptophyta</taxon>
        <taxon>Embryophyta</taxon>
        <taxon>Tracheophyta</taxon>
        <taxon>Spermatophyta</taxon>
        <taxon>Magnoliopsida</taxon>
        <taxon>Liliopsida</taxon>
        <taxon>Poales</taxon>
        <taxon>Poaceae</taxon>
        <taxon>BOP clade</taxon>
        <taxon>Pooideae</taxon>
        <taxon>Poodae</taxon>
        <taxon>Poeae</taxon>
        <taxon>Poeae Chloroplast Group 2 (Poeae type)</taxon>
        <taxon>Loliodinae</taxon>
        <taxon>Loliinae</taxon>
        <taxon>Lolium</taxon>
    </lineage>
</organism>
<gene>
    <name evidence="2" type="ORF">QYE76_048513</name>
</gene>
<evidence type="ECO:0000256" key="1">
    <source>
        <dbReference type="SAM" id="MobiDB-lite"/>
    </source>
</evidence>
<accession>A0AAD8WFF7</accession>
<evidence type="ECO:0000313" key="2">
    <source>
        <dbReference type="EMBL" id="KAK1660354.1"/>
    </source>
</evidence>
<comment type="caution">
    <text evidence="2">The sequence shown here is derived from an EMBL/GenBank/DDBJ whole genome shotgun (WGS) entry which is preliminary data.</text>
</comment>
<keyword evidence="3" id="KW-1185">Reference proteome</keyword>
<feature type="region of interest" description="Disordered" evidence="1">
    <location>
        <begin position="109"/>
        <end position="138"/>
    </location>
</feature>
<proteinExistence type="predicted"/>
<evidence type="ECO:0008006" key="4">
    <source>
        <dbReference type="Google" id="ProtNLM"/>
    </source>
</evidence>
<reference evidence="2" key="1">
    <citation type="submission" date="2023-07" db="EMBL/GenBank/DDBJ databases">
        <title>A chromosome-level genome assembly of Lolium multiflorum.</title>
        <authorList>
            <person name="Chen Y."/>
            <person name="Copetti D."/>
            <person name="Kolliker R."/>
            <person name="Studer B."/>
        </authorList>
    </citation>
    <scope>NUCLEOTIDE SEQUENCE</scope>
    <source>
        <strain evidence="2">02402/16</strain>
        <tissue evidence="2">Leaf</tissue>
    </source>
</reference>
<dbReference type="EMBL" id="JAUUTY010000003">
    <property type="protein sequence ID" value="KAK1660354.1"/>
    <property type="molecule type" value="Genomic_DNA"/>
</dbReference>
<dbReference type="AlphaFoldDB" id="A0AAD8WFF7"/>
<sequence length="138" mass="14607">MATVGFVNNVLSDLDAVREEAQLQQRKPAAVPRQPSWIAPPAGRSKINVDAAVAKSDSKGAVAAVCRSRNGTYLGASAMVYEGITDPRCLEALACREVRTFADGPWRHTQLKHSANSPGFDDRGEGVGEVDAGAEKAT</sequence>